<dbReference type="InterPro" id="IPR055557">
    <property type="entry name" value="DUF7133"/>
</dbReference>
<dbReference type="NCBIfam" id="TIGR02603">
    <property type="entry name" value="CxxCH_TIGR02603"/>
    <property type="match status" value="1"/>
</dbReference>
<dbReference type="NCBIfam" id="TIGR02604">
    <property type="entry name" value="Piru_Ver_Nterm"/>
    <property type="match status" value="1"/>
</dbReference>
<name>A0ABW2L340_9BACT</name>
<dbReference type="Gene3D" id="1.25.10.10">
    <property type="entry name" value="Leucine-rich Repeat Variant"/>
    <property type="match status" value="1"/>
</dbReference>
<dbReference type="Proteomes" id="UP001596472">
    <property type="component" value="Unassembled WGS sequence"/>
</dbReference>
<evidence type="ECO:0000256" key="1">
    <source>
        <dbReference type="ARBA" id="ARBA00022617"/>
    </source>
</evidence>
<dbReference type="InterPro" id="IPR009056">
    <property type="entry name" value="Cyt_c-like_dom"/>
</dbReference>
<reference evidence="7" key="1">
    <citation type="journal article" date="2019" name="Int. J. Syst. Evol. Microbiol.">
        <title>The Global Catalogue of Microorganisms (GCM) 10K type strain sequencing project: providing services to taxonomists for standard genome sequencing and annotation.</title>
        <authorList>
            <consortium name="The Broad Institute Genomics Platform"/>
            <consortium name="The Broad Institute Genome Sequencing Center for Infectious Disease"/>
            <person name="Wu L."/>
            <person name="Ma J."/>
        </authorList>
    </citation>
    <scope>NUCLEOTIDE SEQUENCE [LARGE SCALE GENOMIC DNA]</scope>
    <source>
        <strain evidence="7">CGMCC 4.1467</strain>
    </source>
</reference>
<dbReference type="PANTHER" id="PTHR33546">
    <property type="entry name" value="LARGE, MULTIFUNCTIONAL SECRETED PROTEIN-RELATED"/>
    <property type="match status" value="1"/>
</dbReference>
<proteinExistence type="predicted"/>
<dbReference type="PROSITE" id="PS51007">
    <property type="entry name" value="CYTC"/>
    <property type="match status" value="1"/>
</dbReference>
<dbReference type="Gene3D" id="2.120.10.30">
    <property type="entry name" value="TolB, C-terminal domain"/>
    <property type="match status" value="1"/>
</dbReference>
<evidence type="ECO:0000259" key="5">
    <source>
        <dbReference type="PROSITE" id="PS51007"/>
    </source>
</evidence>
<dbReference type="InterPro" id="IPR016024">
    <property type="entry name" value="ARM-type_fold"/>
</dbReference>
<dbReference type="EMBL" id="JBHTBS010000002">
    <property type="protein sequence ID" value="MFC7336766.1"/>
    <property type="molecule type" value="Genomic_DNA"/>
</dbReference>
<dbReference type="Pfam" id="PF23500">
    <property type="entry name" value="DUF7133"/>
    <property type="match status" value="2"/>
</dbReference>
<dbReference type="RefSeq" id="WP_379710399.1">
    <property type="nucleotide sequence ID" value="NZ_JBHTBS010000002.1"/>
</dbReference>
<evidence type="ECO:0000256" key="4">
    <source>
        <dbReference type="PROSITE-ProRule" id="PRU00433"/>
    </source>
</evidence>
<keyword evidence="3 4" id="KW-0408">Iron</keyword>
<dbReference type="Gene3D" id="1.10.760.10">
    <property type="entry name" value="Cytochrome c-like domain"/>
    <property type="match status" value="1"/>
</dbReference>
<feature type="domain" description="Cytochrome c" evidence="5">
    <location>
        <begin position="766"/>
        <end position="897"/>
    </location>
</feature>
<organism evidence="6 7">
    <name type="scientific">Haloferula chungangensis</name>
    <dbReference type="NCBI Taxonomy" id="1048331"/>
    <lineage>
        <taxon>Bacteria</taxon>
        <taxon>Pseudomonadati</taxon>
        <taxon>Verrucomicrobiota</taxon>
        <taxon>Verrucomicrobiia</taxon>
        <taxon>Verrucomicrobiales</taxon>
        <taxon>Verrucomicrobiaceae</taxon>
        <taxon>Haloferula</taxon>
    </lineage>
</organism>
<dbReference type="PANTHER" id="PTHR33546:SF1">
    <property type="entry name" value="LARGE, MULTIFUNCTIONAL SECRETED PROTEIN"/>
    <property type="match status" value="1"/>
</dbReference>
<keyword evidence="1 4" id="KW-0349">Heme</keyword>
<evidence type="ECO:0000256" key="2">
    <source>
        <dbReference type="ARBA" id="ARBA00022723"/>
    </source>
</evidence>
<dbReference type="SUPFAM" id="SSF46626">
    <property type="entry name" value="Cytochrome c"/>
    <property type="match status" value="1"/>
</dbReference>
<evidence type="ECO:0000313" key="6">
    <source>
        <dbReference type="EMBL" id="MFC7336766.1"/>
    </source>
</evidence>
<dbReference type="InterPro" id="IPR011989">
    <property type="entry name" value="ARM-like"/>
</dbReference>
<dbReference type="InterPro" id="IPR013427">
    <property type="entry name" value="Haem-bd_dom_put"/>
</dbReference>
<protein>
    <submittedName>
        <fullName evidence="6">PVC-type heme-binding CxxCH protein</fullName>
    </submittedName>
</protein>
<keyword evidence="2 4" id="KW-0479">Metal-binding</keyword>
<gene>
    <name evidence="6" type="ORF">ACFQY0_06225</name>
</gene>
<dbReference type="SUPFAM" id="SSF48371">
    <property type="entry name" value="ARM repeat"/>
    <property type="match status" value="1"/>
</dbReference>
<comment type="caution">
    <text evidence="6">The sequence shown here is derived from an EMBL/GenBank/DDBJ whole genome shotgun (WGS) entry which is preliminary data.</text>
</comment>
<evidence type="ECO:0000256" key="3">
    <source>
        <dbReference type="ARBA" id="ARBA00023004"/>
    </source>
</evidence>
<keyword evidence="7" id="KW-1185">Reference proteome</keyword>
<sequence length="897" mass="97845">MTHRLFTLSFAATASLTAADWEAPNAPEAVGTHAFQVPEGLEVTLWAATPQLYNPTNMDIDAAGRIWVAEGVNYRRHKGRREGGDRIAVLQDTDGDGQADSSHTFVQEEGLVAPLGVGVFDNVVVVSQPPDLIVYTDVDRDLVFDPLVDKREVILTGFNARNHDHSLHSVTGGPDGKWYFNNGNCGALFTDKSGKTFRMGGGYHKNGGGDWFINSTEIAGKKSDDGFLWTSGFSARMNPDGSDVEIIGHGYRNSYEHAVNSFGELFQNDNDDPPACRNSYVLEYGSAGYFTRDGRFYKTVKRPKQDHGRAHWRQDDPGTFDAGDIYGGGSPTGVVFYENGALGEKAGGTFLSCEAGRNVIFSYQPEVLGAGYRMERHTWMNSNHDGQFVGSDFVGGGKAEQMADTDPDEVNPKLFRPSDVAIGADGAIYVADWFDPRVGGHADLDDSCSGAIYRIAPQGFKPNNPEIDLTSIEGAISALRSPAPNVRWTGFNALRTRGEKALPAVLALSKDSNPWIAIRAVWLLPHLGDEGLAVCNQLLQSADERTRLVAFRALKRAGKDVYRSAQQLAIHPSAALRRDAALSMRGLPPELASPVLIEVAKRWDGSDKNYLESIGLGAENHEAEIWTAMRDAFAPGDPLKWSDSFARITWRLWPSTAIDDLKARANSPELTVEQRDFAVESLSFIDDQGAADAMFELVTRDGLSKNSATSWLLMRGTGAWAKFGLSKKLAETGIYDPRKIEPIEVTVHKADKTTTFTEADVLELQGDAERGKLAAARCVMCHHLNEMGPHYGPDLKGWVSRQGAEMAVRSIVDPSADIAHGFEGSTLLLKDGKKIDGILISEGNPVVMTSTGGLTQMLPTGRIKSRKKMKHSLMLNADQLGLTAQDVADLVEYLKSY</sequence>
<evidence type="ECO:0000313" key="7">
    <source>
        <dbReference type="Proteomes" id="UP001596472"/>
    </source>
</evidence>
<dbReference type="InterPro" id="IPR013428">
    <property type="entry name" value="Membrane-bound_put_N"/>
</dbReference>
<dbReference type="SUPFAM" id="SSF63829">
    <property type="entry name" value="Calcium-dependent phosphotriesterase"/>
    <property type="match status" value="1"/>
</dbReference>
<dbReference type="InterPro" id="IPR011042">
    <property type="entry name" value="6-blade_b-propeller_TolB-like"/>
</dbReference>
<accession>A0ABW2L340</accession>
<dbReference type="InterPro" id="IPR036909">
    <property type="entry name" value="Cyt_c-like_dom_sf"/>
</dbReference>